<dbReference type="InterPro" id="IPR036378">
    <property type="entry name" value="FAS1_dom_sf"/>
</dbReference>
<evidence type="ECO:0000313" key="3">
    <source>
        <dbReference type="Proteomes" id="UP000230750"/>
    </source>
</evidence>
<dbReference type="SMART" id="SM00554">
    <property type="entry name" value="FAS1"/>
    <property type="match status" value="3"/>
</dbReference>
<name>A0A2G8K0C9_STIJA</name>
<proteinExistence type="predicted"/>
<feature type="domain" description="FAS1" evidence="1">
    <location>
        <begin position="372"/>
        <end position="508"/>
    </location>
</feature>
<comment type="caution">
    <text evidence="2">The sequence shown here is derived from an EMBL/GenBank/DDBJ whole genome shotgun (WGS) entry which is preliminary data.</text>
</comment>
<dbReference type="Pfam" id="PF02469">
    <property type="entry name" value="Fasciclin"/>
    <property type="match status" value="4"/>
</dbReference>
<dbReference type="EMBL" id="MRZV01001020">
    <property type="protein sequence ID" value="PIK41419.1"/>
    <property type="molecule type" value="Genomic_DNA"/>
</dbReference>
<dbReference type="AlphaFoldDB" id="A0A2G8K0C9"/>
<dbReference type="SUPFAM" id="SSF82153">
    <property type="entry name" value="FAS1 domain"/>
    <property type="match status" value="4"/>
</dbReference>
<feature type="domain" description="FAS1" evidence="1">
    <location>
        <begin position="102"/>
        <end position="236"/>
    </location>
</feature>
<organism evidence="2 3">
    <name type="scientific">Stichopus japonicus</name>
    <name type="common">Sea cucumber</name>
    <dbReference type="NCBI Taxonomy" id="307972"/>
    <lineage>
        <taxon>Eukaryota</taxon>
        <taxon>Metazoa</taxon>
        <taxon>Echinodermata</taxon>
        <taxon>Eleutherozoa</taxon>
        <taxon>Echinozoa</taxon>
        <taxon>Holothuroidea</taxon>
        <taxon>Aspidochirotacea</taxon>
        <taxon>Aspidochirotida</taxon>
        <taxon>Stichopodidae</taxon>
        <taxon>Apostichopus</taxon>
    </lineage>
</organism>
<dbReference type="InterPro" id="IPR000782">
    <property type="entry name" value="FAS1_domain"/>
</dbReference>
<reference evidence="2 3" key="1">
    <citation type="journal article" date="2017" name="PLoS Biol.">
        <title>The sea cucumber genome provides insights into morphological evolution and visceral regeneration.</title>
        <authorList>
            <person name="Zhang X."/>
            <person name="Sun L."/>
            <person name="Yuan J."/>
            <person name="Sun Y."/>
            <person name="Gao Y."/>
            <person name="Zhang L."/>
            <person name="Li S."/>
            <person name="Dai H."/>
            <person name="Hamel J.F."/>
            <person name="Liu C."/>
            <person name="Yu Y."/>
            <person name="Liu S."/>
            <person name="Lin W."/>
            <person name="Guo K."/>
            <person name="Jin S."/>
            <person name="Xu P."/>
            <person name="Storey K.B."/>
            <person name="Huan P."/>
            <person name="Zhang T."/>
            <person name="Zhou Y."/>
            <person name="Zhang J."/>
            <person name="Lin C."/>
            <person name="Li X."/>
            <person name="Xing L."/>
            <person name="Huo D."/>
            <person name="Sun M."/>
            <person name="Wang L."/>
            <person name="Mercier A."/>
            <person name="Li F."/>
            <person name="Yang H."/>
            <person name="Xiang J."/>
        </authorList>
    </citation>
    <scope>NUCLEOTIDE SEQUENCE [LARGE SCALE GENOMIC DNA]</scope>
    <source>
        <strain evidence="2">Shaxun</strain>
        <tissue evidence="2">Muscle</tissue>
    </source>
</reference>
<dbReference type="OrthoDB" id="286301at2759"/>
<dbReference type="InterPro" id="IPR050904">
    <property type="entry name" value="Adhesion/Biosynth-related"/>
</dbReference>
<evidence type="ECO:0000313" key="2">
    <source>
        <dbReference type="EMBL" id="PIK41419.1"/>
    </source>
</evidence>
<protein>
    <submittedName>
        <fullName evidence="2">Putative transforming growth factor-beta-induced protein ig-h3-like</fullName>
    </submittedName>
</protein>
<evidence type="ECO:0000259" key="1">
    <source>
        <dbReference type="PROSITE" id="PS50213"/>
    </source>
</evidence>
<accession>A0A2G8K0C9</accession>
<dbReference type="Gene3D" id="2.30.180.10">
    <property type="entry name" value="FAS1 domain"/>
    <property type="match status" value="4"/>
</dbReference>
<dbReference type="PANTHER" id="PTHR10900:SF77">
    <property type="entry name" value="FI19380P1"/>
    <property type="match status" value="1"/>
</dbReference>
<dbReference type="STRING" id="307972.A0A2G8K0C9"/>
<dbReference type="PROSITE" id="PS50213">
    <property type="entry name" value="FAS1"/>
    <property type="match status" value="4"/>
</dbReference>
<feature type="domain" description="FAS1" evidence="1">
    <location>
        <begin position="240"/>
        <end position="370"/>
    </location>
</feature>
<sequence>MAGNGTSHAIRNETDEENVCLMTYTNMTAWERDNIITFYGFTSALSNFRSSLSWIPCSREKCDPGFNYRLFRAVTYSSSPHCCHGYTKDWHDGSGCPIEIERKNILDTLIDIQATSFLRTIHESGSNGLRKMLTNGDNPLTVFYLDNGGMEFTQNYSSRTLTSPRRFVKSHITKGLRFTETFKDEEVMTSLAGGRIRIRHILDGGEPRILANCVLVTDVIDHVTLNGVLHQVKKPIIIPNEDLLSWLKRRGDLTVLSNALQQSGVLVEASKATSFTIFAPTNAAFEKLPQQTMKAIFASPARLSALLKQYISDFSICDVMLDSHSSPCTLVGNRLAINRTQDGLFVNGGTVLESDIITTDGVVHVIDTAFIPEQALLIPEIFPDSSLVLSVAEEAGILSTLTNQHNLTFIAPDTNALQIIFNDTRATEADWLTKVLKGHIIYAPYMSHDFTRADGTPLSRFEVPEPTDDENMEQLRRTVGLMKLQCARLVRSDVEAFNGHIHEIDKVLVTPTESAWDVLNQHPKFSIFVKFARRVGLESLLQTDNITVFVPENTIFHNFLPEDFNRLVTDESHLEDFIRYHIAKVFSARETLSCKTNFWYHFIFYLPTRAHVMSDVKHLGYPPPWYWFLTGHVETYLEDRHYEWYLGEMRRRLIMSISQKPTSSV</sequence>
<dbReference type="FunFam" id="2.30.180.10:FF:000032">
    <property type="entry name" value="Fasciclin domain-containing protein, putative"/>
    <property type="match status" value="1"/>
</dbReference>
<dbReference type="PANTHER" id="PTHR10900">
    <property type="entry name" value="PERIOSTIN-RELATED"/>
    <property type="match status" value="1"/>
</dbReference>
<gene>
    <name evidence="2" type="ORF">BSL78_21717</name>
</gene>
<feature type="domain" description="FAS1" evidence="1">
    <location>
        <begin position="512"/>
        <end position="582"/>
    </location>
</feature>
<keyword evidence="3" id="KW-1185">Reference proteome</keyword>
<dbReference type="Proteomes" id="UP000230750">
    <property type="component" value="Unassembled WGS sequence"/>
</dbReference>